<dbReference type="GO" id="GO:0016020">
    <property type="term" value="C:membrane"/>
    <property type="evidence" value="ECO:0007669"/>
    <property type="project" value="InterPro"/>
</dbReference>
<evidence type="ECO:0000256" key="2">
    <source>
        <dbReference type="ARBA" id="ARBA00022777"/>
    </source>
</evidence>
<evidence type="ECO:0000256" key="4">
    <source>
        <dbReference type="SAM" id="Phobius"/>
    </source>
</evidence>
<dbReference type="PANTHER" id="PTHR24421">
    <property type="entry name" value="NITRATE/NITRITE SENSOR PROTEIN NARX-RELATED"/>
    <property type="match status" value="1"/>
</dbReference>
<dbReference type="SUPFAM" id="SSF55874">
    <property type="entry name" value="ATPase domain of HSP90 chaperone/DNA topoisomerase II/histidine kinase"/>
    <property type="match status" value="1"/>
</dbReference>
<dbReference type="AlphaFoldDB" id="A0A840YP06"/>
<dbReference type="CDD" id="cd16917">
    <property type="entry name" value="HATPase_UhpB-NarQ-NarX-like"/>
    <property type="match status" value="1"/>
</dbReference>
<name>A0A840YP06_9SPHN</name>
<evidence type="ECO:0000313" key="6">
    <source>
        <dbReference type="EMBL" id="MBB5711850.1"/>
    </source>
</evidence>
<dbReference type="InterPro" id="IPR011712">
    <property type="entry name" value="Sig_transdc_His_kin_sub3_dim/P"/>
</dbReference>
<dbReference type="InterPro" id="IPR005467">
    <property type="entry name" value="His_kinase_dom"/>
</dbReference>
<protein>
    <submittedName>
        <fullName evidence="6">Signal transduction histidine kinase</fullName>
    </submittedName>
</protein>
<dbReference type="Gene3D" id="3.30.565.10">
    <property type="entry name" value="Histidine kinase-like ATPase, C-terminal domain"/>
    <property type="match status" value="1"/>
</dbReference>
<dbReference type="InterPro" id="IPR011123">
    <property type="entry name" value="Y_Y_Y"/>
</dbReference>
<keyword evidence="3" id="KW-0902">Two-component regulatory system</keyword>
<proteinExistence type="predicted"/>
<dbReference type="SMART" id="SM00387">
    <property type="entry name" value="HATPase_c"/>
    <property type="match status" value="1"/>
</dbReference>
<comment type="caution">
    <text evidence="6">The sequence shown here is derived from an EMBL/GenBank/DDBJ whole genome shotgun (WGS) entry which is preliminary data.</text>
</comment>
<evidence type="ECO:0000259" key="5">
    <source>
        <dbReference type="PROSITE" id="PS50109"/>
    </source>
</evidence>
<evidence type="ECO:0000313" key="7">
    <source>
        <dbReference type="Proteomes" id="UP000527143"/>
    </source>
</evidence>
<dbReference type="Gene3D" id="2.60.40.10">
    <property type="entry name" value="Immunoglobulins"/>
    <property type="match status" value="1"/>
</dbReference>
<evidence type="ECO:0000256" key="1">
    <source>
        <dbReference type="ARBA" id="ARBA00022679"/>
    </source>
</evidence>
<sequence>MQVICPARGGSVWLGYTDRAVRLGDRGENRITIPGPPGPIHACVEDAQGRLWLTGEGALRWHDANGWHGLPSDRMGGKGTEEIVTGPEREVVFNVRGTRFGIIVGNSARSLSAARVGIGYVNGISRGLDYVLVNGTTGLARVRNGVVSTLESKRYPWAARLRDAVQTISGETWLLGMTGLVRVRTAELNRAFDNPGSPVAAETFDSRDGLASGPQHFGVRGTQMAVGGDGRLWILSRSGLYSLDPSQLVPNKVPPVVSITGLSAGPLNIRDPANASLPTGTTSLTISYTALSLAVPGRNQFRYRLEGIDEGWVDPGTRRQAFYTRLGPGTYRFHVIAANNDGTWNRAGAATRIHIPPTFVQSRLFLVLCAVAAGGLLVGLYSARLRYLTRRIRAQMEARLAEREQIARDLHDTLLQSIQGLMIRFHGLALRPGLDASTRREIDEALDQAEAAVVEGREQVAGLRSARIVGLPRQLDEFIASLPAGPTPFLQIDGDERLLEPLVMEEAMKISREAILNASRHASASTIQVTLNFRADRFSVRVEDDGVGVAREVLAAGRREGHFGLPGMVERARRIGGELNIRSTLGSGTSITLQVPARLAYLRGRRANRGLTRVRAASR</sequence>
<gene>
    <name evidence="6" type="ORF">FHT02_003102</name>
</gene>
<dbReference type="InterPro" id="IPR036890">
    <property type="entry name" value="HATPase_C_sf"/>
</dbReference>
<accession>A0A840YP06</accession>
<keyword evidence="4" id="KW-0472">Membrane</keyword>
<dbReference type="InterPro" id="IPR003594">
    <property type="entry name" value="HATPase_dom"/>
</dbReference>
<dbReference type="Proteomes" id="UP000527143">
    <property type="component" value="Unassembled WGS sequence"/>
</dbReference>
<evidence type="ECO:0000256" key="3">
    <source>
        <dbReference type="ARBA" id="ARBA00023012"/>
    </source>
</evidence>
<keyword evidence="2 6" id="KW-0418">Kinase</keyword>
<keyword evidence="4" id="KW-1133">Transmembrane helix</keyword>
<dbReference type="EMBL" id="JACIJF010000010">
    <property type="protein sequence ID" value="MBB5711850.1"/>
    <property type="molecule type" value="Genomic_DNA"/>
</dbReference>
<reference evidence="6 7" key="1">
    <citation type="submission" date="2020-08" db="EMBL/GenBank/DDBJ databases">
        <title>Genomic Encyclopedia of Type Strains, Phase IV (KMG-IV): sequencing the most valuable type-strain genomes for metagenomic binning, comparative biology and taxonomic classification.</title>
        <authorList>
            <person name="Goeker M."/>
        </authorList>
    </citation>
    <scope>NUCLEOTIDE SEQUENCE [LARGE SCALE GENOMIC DNA]</scope>
    <source>
        <strain evidence="6 7">DSM 26736</strain>
    </source>
</reference>
<keyword evidence="4" id="KW-0812">Transmembrane</keyword>
<dbReference type="PROSITE" id="PS50109">
    <property type="entry name" value="HIS_KIN"/>
    <property type="match status" value="1"/>
</dbReference>
<dbReference type="GO" id="GO:0046983">
    <property type="term" value="F:protein dimerization activity"/>
    <property type="evidence" value="ECO:0007669"/>
    <property type="project" value="InterPro"/>
</dbReference>
<dbReference type="InterPro" id="IPR050482">
    <property type="entry name" value="Sensor_HK_TwoCompSys"/>
</dbReference>
<feature type="transmembrane region" description="Helical" evidence="4">
    <location>
        <begin position="364"/>
        <end position="383"/>
    </location>
</feature>
<dbReference type="Pfam" id="PF07495">
    <property type="entry name" value="Y_Y_Y"/>
    <property type="match status" value="1"/>
</dbReference>
<keyword evidence="7" id="KW-1185">Reference proteome</keyword>
<dbReference type="Gene3D" id="1.20.5.1930">
    <property type="match status" value="1"/>
</dbReference>
<dbReference type="GO" id="GO:0000155">
    <property type="term" value="F:phosphorelay sensor kinase activity"/>
    <property type="evidence" value="ECO:0007669"/>
    <property type="project" value="InterPro"/>
</dbReference>
<dbReference type="Pfam" id="PF07730">
    <property type="entry name" value="HisKA_3"/>
    <property type="match status" value="1"/>
</dbReference>
<dbReference type="Pfam" id="PF02518">
    <property type="entry name" value="HATPase_c"/>
    <property type="match status" value="1"/>
</dbReference>
<organism evidence="6 7">
    <name type="scientific">Sphingomonas xinjiangensis</name>
    <dbReference type="NCBI Taxonomy" id="643568"/>
    <lineage>
        <taxon>Bacteria</taxon>
        <taxon>Pseudomonadati</taxon>
        <taxon>Pseudomonadota</taxon>
        <taxon>Alphaproteobacteria</taxon>
        <taxon>Sphingomonadales</taxon>
        <taxon>Sphingomonadaceae</taxon>
        <taxon>Sphingomonas</taxon>
    </lineage>
</organism>
<dbReference type="InterPro" id="IPR013783">
    <property type="entry name" value="Ig-like_fold"/>
</dbReference>
<feature type="domain" description="Histidine kinase" evidence="5">
    <location>
        <begin position="509"/>
        <end position="599"/>
    </location>
</feature>
<dbReference type="RefSeq" id="WP_184089388.1">
    <property type="nucleotide sequence ID" value="NZ_JACIJF010000010.1"/>
</dbReference>
<keyword evidence="1" id="KW-0808">Transferase</keyword>
<dbReference type="PANTHER" id="PTHR24421:SF62">
    <property type="entry name" value="SENSORY TRANSDUCTION HISTIDINE KINASE"/>
    <property type="match status" value="1"/>
</dbReference>